<evidence type="ECO:0000313" key="2">
    <source>
        <dbReference type="Proteomes" id="UP000501690"/>
    </source>
</evidence>
<dbReference type="Proteomes" id="UP000501690">
    <property type="component" value="Linkage Group LG5"/>
</dbReference>
<accession>A0A4D6M2A5</accession>
<reference evidence="1 2" key="1">
    <citation type="submission" date="2019-04" db="EMBL/GenBank/DDBJ databases">
        <title>An improved genome assembly and genetic linkage map for asparagus bean, Vigna unguiculata ssp. sesquipedialis.</title>
        <authorList>
            <person name="Xia Q."/>
            <person name="Zhang R."/>
            <person name="Dong Y."/>
        </authorList>
    </citation>
    <scope>NUCLEOTIDE SEQUENCE [LARGE SCALE GENOMIC DNA]</scope>
    <source>
        <tissue evidence="1">Leaf</tissue>
    </source>
</reference>
<sequence>MVSRSNESFPPERELKREFGPISTSLAWARPGRLGENVGSRHCSPCTAIQPHPKQQHTCI</sequence>
<evidence type="ECO:0000313" key="1">
    <source>
        <dbReference type="EMBL" id="QCD94728.1"/>
    </source>
</evidence>
<dbReference type="EMBL" id="CP039349">
    <property type="protein sequence ID" value="QCD94728.1"/>
    <property type="molecule type" value="Genomic_DNA"/>
</dbReference>
<proteinExistence type="predicted"/>
<name>A0A4D6M2A5_VIGUN</name>
<protein>
    <submittedName>
        <fullName evidence="1">Uncharacterized protein</fullName>
    </submittedName>
</protein>
<gene>
    <name evidence="1" type="ORF">DEO72_LG5g2813</name>
</gene>
<keyword evidence="2" id="KW-1185">Reference proteome</keyword>
<organism evidence="1 2">
    <name type="scientific">Vigna unguiculata</name>
    <name type="common">Cowpea</name>
    <dbReference type="NCBI Taxonomy" id="3917"/>
    <lineage>
        <taxon>Eukaryota</taxon>
        <taxon>Viridiplantae</taxon>
        <taxon>Streptophyta</taxon>
        <taxon>Embryophyta</taxon>
        <taxon>Tracheophyta</taxon>
        <taxon>Spermatophyta</taxon>
        <taxon>Magnoliopsida</taxon>
        <taxon>eudicotyledons</taxon>
        <taxon>Gunneridae</taxon>
        <taxon>Pentapetalae</taxon>
        <taxon>rosids</taxon>
        <taxon>fabids</taxon>
        <taxon>Fabales</taxon>
        <taxon>Fabaceae</taxon>
        <taxon>Papilionoideae</taxon>
        <taxon>50 kb inversion clade</taxon>
        <taxon>NPAAA clade</taxon>
        <taxon>indigoferoid/millettioid clade</taxon>
        <taxon>Phaseoleae</taxon>
        <taxon>Vigna</taxon>
    </lineage>
</organism>
<dbReference type="AlphaFoldDB" id="A0A4D6M2A5"/>